<comment type="caution">
    <text evidence="2">The sequence shown here is derived from an EMBL/GenBank/DDBJ whole genome shotgun (WGS) entry which is preliminary data.</text>
</comment>
<reference evidence="2 3" key="1">
    <citation type="submission" date="2021-01" db="EMBL/GenBank/DDBJ databases">
        <title>Whole genome shotgun sequence of Planobispora siamensis NBRC 107568.</title>
        <authorList>
            <person name="Komaki H."/>
            <person name="Tamura T."/>
        </authorList>
    </citation>
    <scope>NUCLEOTIDE SEQUENCE [LARGE SCALE GENOMIC DNA]</scope>
    <source>
        <strain evidence="2 3">NBRC 107568</strain>
    </source>
</reference>
<keyword evidence="3" id="KW-1185">Reference proteome</keyword>
<feature type="region of interest" description="Disordered" evidence="1">
    <location>
        <begin position="45"/>
        <end position="65"/>
    </location>
</feature>
<proteinExistence type="predicted"/>
<dbReference type="Proteomes" id="UP000619788">
    <property type="component" value="Unassembled WGS sequence"/>
</dbReference>
<feature type="region of interest" description="Disordered" evidence="1">
    <location>
        <begin position="1"/>
        <end position="21"/>
    </location>
</feature>
<gene>
    <name evidence="2" type="ORF">Psi01_69080</name>
</gene>
<evidence type="ECO:0000313" key="2">
    <source>
        <dbReference type="EMBL" id="GIH96278.1"/>
    </source>
</evidence>
<protein>
    <submittedName>
        <fullName evidence="2">Uncharacterized protein</fullName>
    </submittedName>
</protein>
<sequence length="65" mass="6638">MWATLMRDGSRSPTSRISARARADRLSATGDGGLFNSEMTQLILDGGRRTGTGGAWSAGGSPPGG</sequence>
<accession>A0A8J3SKV9</accession>
<feature type="compositionally biased region" description="Gly residues" evidence="1">
    <location>
        <begin position="49"/>
        <end position="65"/>
    </location>
</feature>
<organism evidence="2 3">
    <name type="scientific">Planobispora siamensis</name>
    <dbReference type="NCBI Taxonomy" id="936338"/>
    <lineage>
        <taxon>Bacteria</taxon>
        <taxon>Bacillati</taxon>
        <taxon>Actinomycetota</taxon>
        <taxon>Actinomycetes</taxon>
        <taxon>Streptosporangiales</taxon>
        <taxon>Streptosporangiaceae</taxon>
        <taxon>Planobispora</taxon>
    </lineage>
</organism>
<dbReference type="EMBL" id="BOOJ01000064">
    <property type="protein sequence ID" value="GIH96278.1"/>
    <property type="molecule type" value="Genomic_DNA"/>
</dbReference>
<name>A0A8J3SKV9_9ACTN</name>
<dbReference type="AlphaFoldDB" id="A0A8J3SKV9"/>
<evidence type="ECO:0000313" key="3">
    <source>
        <dbReference type="Proteomes" id="UP000619788"/>
    </source>
</evidence>
<evidence type="ECO:0000256" key="1">
    <source>
        <dbReference type="SAM" id="MobiDB-lite"/>
    </source>
</evidence>